<evidence type="ECO:0000313" key="2">
    <source>
        <dbReference type="Proteomes" id="UP000183077"/>
    </source>
</evidence>
<dbReference type="AlphaFoldDB" id="A0A1H6XT96"/>
<reference evidence="1 2" key="1">
    <citation type="submission" date="2016-10" db="EMBL/GenBank/DDBJ databases">
        <authorList>
            <person name="de Groot N.N."/>
        </authorList>
    </citation>
    <scope>NUCLEOTIDE SEQUENCE [LARGE SCALE GENOMIC DNA]</scope>
    <source>
        <strain evidence="1 2">DSM 23048</strain>
    </source>
</reference>
<evidence type="ECO:0000313" key="1">
    <source>
        <dbReference type="EMBL" id="SEJ32283.1"/>
    </source>
</evidence>
<accession>A0A1H6XT96</accession>
<sequence length="45" mass="5597">MWKKMPNFAKYRDYSKSKKEILNNLFLTRIRREPNQLREILKQGI</sequence>
<organism evidence="1 2">
    <name type="scientific">Myroides marinus</name>
    <dbReference type="NCBI Taxonomy" id="703342"/>
    <lineage>
        <taxon>Bacteria</taxon>
        <taxon>Pseudomonadati</taxon>
        <taxon>Bacteroidota</taxon>
        <taxon>Flavobacteriia</taxon>
        <taxon>Flavobacteriales</taxon>
        <taxon>Flavobacteriaceae</taxon>
        <taxon>Myroides</taxon>
    </lineage>
</organism>
<dbReference type="EMBL" id="FNYS01000024">
    <property type="protein sequence ID" value="SEJ32283.1"/>
    <property type="molecule type" value="Genomic_DNA"/>
</dbReference>
<gene>
    <name evidence="1" type="ORF">SAMN04488018_12439</name>
</gene>
<dbReference type="Proteomes" id="UP000183077">
    <property type="component" value="Unassembled WGS sequence"/>
</dbReference>
<protein>
    <submittedName>
        <fullName evidence="1">Uncharacterized protein</fullName>
    </submittedName>
</protein>
<name>A0A1H6XT96_9FLAO</name>
<proteinExistence type="predicted"/>